<dbReference type="AlphaFoldDB" id="A0A4Y2TWA2"/>
<gene>
    <name evidence="1" type="ORF">AVEN_275150_1</name>
</gene>
<proteinExistence type="predicted"/>
<feature type="non-terminal residue" evidence="1">
    <location>
        <position position="1"/>
    </location>
</feature>
<keyword evidence="2" id="KW-1185">Reference proteome</keyword>
<evidence type="ECO:0000313" key="2">
    <source>
        <dbReference type="Proteomes" id="UP000499080"/>
    </source>
</evidence>
<reference evidence="1 2" key="1">
    <citation type="journal article" date="2019" name="Sci. Rep.">
        <title>Orb-weaving spider Araneus ventricosus genome elucidates the spidroin gene catalogue.</title>
        <authorList>
            <person name="Kono N."/>
            <person name="Nakamura H."/>
            <person name="Ohtoshi R."/>
            <person name="Moran D.A.P."/>
            <person name="Shinohara A."/>
            <person name="Yoshida Y."/>
            <person name="Fujiwara M."/>
            <person name="Mori M."/>
            <person name="Tomita M."/>
            <person name="Arakawa K."/>
        </authorList>
    </citation>
    <scope>NUCLEOTIDE SEQUENCE [LARGE SCALE GENOMIC DNA]</scope>
</reference>
<dbReference type="EMBL" id="BGPR01030918">
    <property type="protein sequence ID" value="GBO03700.1"/>
    <property type="molecule type" value="Genomic_DNA"/>
</dbReference>
<name>A0A4Y2TWA2_ARAVE</name>
<organism evidence="1 2">
    <name type="scientific">Araneus ventricosus</name>
    <name type="common">Orbweaver spider</name>
    <name type="synonym">Epeira ventricosa</name>
    <dbReference type="NCBI Taxonomy" id="182803"/>
    <lineage>
        <taxon>Eukaryota</taxon>
        <taxon>Metazoa</taxon>
        <taxon>Ecdysozoa</taxon>
        <taxon>Arthropoda</taxon>
        <taxon>Chelicerata</taxon>
        <taxon>Arachnida</taxon>
        <taxon>Araneae</taxon>
        <taxon>Araneomorphae</taxon>
        <taxon>Entelegynae</taxon>
        <taxon>Araneoidea</taxon>
        <taxon>Araneidae</taxon>
        <taxon>Araneus</taxon>
    </lineage>
</organism>
<dbReference type="Proteomes" id="UP000499080">
    <property type="component" value="Unassembled WGS sequence"/>
</dbReference>
<accession>A0A4Y2TWA2</accession>
<comment type="caution">
    <text evidence="1">The sequence shown here is derived from an EMBL/GenBank/DDBJ whole genome shotgun (WGS) entry which is preliminary data.</text>
</comment>
<evidence type="ECO:0000313" key="1">
    <source>
        <dbReference type="EMBL" id="GBO03700.1"/>
    </source>
</evidence>
<sequence length="148" mass="16360">SLRKFLITYMWDSAHTPSRMPSGAGLPDQNRKIRPNIVKNKQAPYSLDLTPCDFFSVEPGGSSCGFRSRSNDKNGTTLPELQQSICQESAAVPLGDDEEPRCFHRTSLVASRETLTRGFSNGFSMTGIARKQKALKSATYIAEQTRSL</sequence>
<protein>
    <submittedName>
        <fullName evidence="1">Uncharacterized protein</fullName>
    </submittedName>
</protein>